<evidence type="ECO:0000313" key="3">
    <source>
        <dbReference type="Proteomes" id="UP001150062"/>
    </source>
</evidence>
<keyword evidence="1" id="KW-1133">Transmembrane helix</keyword>
<feature type="transmembrane region" description="Helical" evidence="1">
    <location>
        <begin position="334"/>
        <end position="354"/>
    </location>
</feature>
<dbReference type="InterPro" id="IPR009637">
    <property type="entry name" value="GPR107/GPR108-like"/>
</dbReference>
<keyword evidence="1" id="KW-0472">Membrane</keyword>
<feature type="transmembrane region" description="Helical" evidence="1">
    <location>
        <begin position="245"/>
        <end position="264"/>
    </location>
</feature>
<keyword evidence="3" id="KW-1185">Reference proteome</keyword>
<feature type="transmembrane region" description="Helical" evidence="1">
    <location>
        <begin position="192"/>
        <end position="211"/>
    </location>
</feature>
<comment type="caution">
    <text evidence="2">The sequence shown here is derived from an EMBL/GenBank/DDBJ whole genome shotgun (WGS) entry which is preliminary data.</text>
</comment>
<reference evidence="2" key="1">
    <citation type="submission" date="2022-08" db="EMBL/GenBank/DDBJ databases">
        <title>Novel sulfate-reducing endosymbionts in the free-living metamonad Anaeramoeba.</title>
        <authorList>
            <person name="Jerlstrom-Hultqvist J."/>
            <person name="Cepicka I."/>
            <person name="Gallot-Lavallee L."/>
            <person name="Salas-Leiva D."/>
            <person name="Curtis B.A."/>
            <person name="Zahonova K."/>
            <person name="Pipaliya S."/>
            <person name="Dacks J."/>
            <person name="Roger A.J."/>
        </authorList>
    </citation>
    <scope>NUCLEOTIDE SEQUENCE</scope>
    <source>
        <strain evidence="2">Schooner1</strain>
    </source>
</reference>
<organism evidence="2 3">
    <name type="scientific">Anaeramoeba flamelloides</name>
    <dbReference type="NCBI Taxonomy" id="1746091"/>
    <lineage>
        <taxon>Eukaryota</taxon>
        <taxon>Metamonada</taxon>
        <taxon>Anaeramoebidae</taxon>
        <taxon>Anaeramoeba</taxon>
    </lineage>
</organism>
<dbReference type="EMBL" id="JAOAOG010000175">
    <property type="protein sequence ID" value="KAJ6242497.1"/>
    <property type="molecule type" value="Genomic_DNA"/>
</dbReference>
<evidence type="ECO:0000256" key="1">
    <source>
        <dbReference type="SAM" id="Phobius"/>
    </source>
</evidence>
<accession>A0ABQ8YD18</accession>
<name>A0ABQ8YD18_9EUKA</name>
<dbReference type="Proteomes" id="UP001150062">
    <property type="component" value="Unassembled WGS sequence"/>
</dbReference>
<feature type="transmembrane region" description="Helical" evidence="1">
    <location>
        <begin position="153"/>
        <end position="172"/>
    </location>
</feature>
<proteinExistence type="predicted"/>
<sequence length="427" mass="50365">MFTFDTFGFQKGGHLTMSIQDSINSKELWYLDCSESQYEDIKEKELLSLCSDLNSNHSLCLVQHKFSPNITEERTAKKQGYQYFLIVNCGEEREITYTFDYIFVNPNEQYLSLSEIPFPKLFLIFSILWSVLIFFWCINWGFHFKLRIKLHQLLTFVLFTKAIALYLLYFFWSNISQTGIVKNKYVISLATYIAFSEYIFYTSLLLIANGWTITKKYLTKKQHVHIAIPILIIAVSKQLQKVYQLTWVGIMLLFILAITYFYILKLLFESTNNSLHTLQFKLLLLRESGIQPLTTPTYAKFQLFKKYKNSIFYYILLFVAVYGIGVTITRYQWVVEICMLIVDLILYIAIGFTFRLRDQNNLFDEFQTMNRHQNNGYQPIESNYEADYLNETDHEDVDKRIETQSIVYIENIGNGTNVELGQEESKK</sequence>
<keyword evidence="1" id="KW-0812">Transmembrane</keyword>
<dbReference type="PANTHER" id="PTHR21229">
    <property type="entry name" value="LUNG SEVEN TRANSMEMBRANE RECEPTOR"/>
    <property type="match status" value="1"/>
</dbReference>
<protein>
    <recommendedName>
        <fullName evidence="4">Intimal thickness related receptor IRP domain-containing protein</fullName>
    </recommendedName>
</protein>
<gene>
    <name evidence="2" type="ORF">M0813_22641</name>
</gene>
<feature type="transmembrane region" description="Helical" evidence="1">
    <location>
        <begin position="121"/>
        <end position="141"/>
    </location>
</feature>
<evidence type="ECO:0000313" key="2">
    <source>
        <dbReference type="EMBL" id="KAJ6242497.1"/>
    </source>
</evidence>
<evidence type="ECO:0008006" key="4">
    <source>
        <dbReference type="Google" id="ProtNLM"/>
    </source>
</evidence>
<feature type="transmembrane region" description="Helical" evidence="1">
    <location>
        <begin position="311"/>
        <end position="328"/>
    </location>
</feature>